<proteinExistence type="predicted"/>
<name>A0AA39Z1Z0_9PEZI</name>
<feature type="region of interest" description="Disordered" evidence="1">
    <location>
        <begin position="33"/>
        <end position="74"/>
    </location>
</feature>
<comment type="caution">
    <text evidence="3">The sequence shown here is derived from an EMBL/GenBank/DDBJ whole genome shotgun (WGS) entry which is preliminary data.</text>
</comment>
<keyword evidence="4" id="KW-1185">Reference proteome</keyword>
<evidence type="ECO:0000256" key="1">
    <source>
        <dbReference type="SAM" id="MobiDB-lite"/>
    </source>
</evidence>
<dbReference type="AlphaFoldDB" id="A0AA39Z1Z0"/>
<feature type="chain" id="PRO_5041462851" evidence="2">
    <location>
        <begin position="20"/>
        <end position="308"/>
    </location>
</feature>
<accession>A0AA39Z1Z0</accession>
<feature type="signal peptide" evidence="2">
    <location>
        <begin position="1"/>
        <end position="19"/>
    </location>
</feature>
<evidence type="ECO:0000256" key="2">
    <source>
        <dbReference type="SAM" id="SignalP"/>
    </source>
</evidence>
<feature type="region of interest" description="Disordered" evidence="1">
    <location>
        <begin position="237"/>
        <end position="278"/>
    </location>
</feature>
<evidence type="ECO:0000313" key="3">
    <source>
        <dbReference type="EMBL" id="KAK0662672.1"/>
    </source>
</evidence>
<feature type="compositionally biased region" description="Basic and acidic residues" evidence="1">
    <location>
        <begin position="35"/>
        <end position="44"/>
    </location>
</feature>
<gene>
    <name evidence="3" type="ORF">DIS24_g1753</name>
</gene>
<evidence type="ECO:0000313" key="4">
    <source>
        <dbReference type="Proteomes" id="UP001175001"/>
    </source>
</evidence>
<sequence>MHSLCLAIVLFSQLLPAHAQSFSFQDLPSGIWKDTGNDDDRKNGDASVTPSIPSTEQVRASSSMAPSTRYSSSLSMRTSSPAITVLPSATLALFLNGPSTAWDVGSNIAKEVYSLSESANSYSAESLDETATPDSDIDTTAAGYSACIEAVTTFADCIDASSSAFVTGGADYAWTCLCNDWDTSARTYSWVGPAFDRPYGSCIDYLSSESYEDWTSFTPMNGFCAKVSASKFVARGTTGPMTPADPPATTTPSTPTIPTAPSTPSNDPPGGTPMDNVFLGSGNKFSEGKLSGWIVVLTALGTLYLSVF</sequence>
<feature type="compositionally biased region" description="Low complexity" evidence="1">
    <location>
        <begin position="237"/>
        <end position="265"/>
    </location>
</feature>
<dbReference type="EMBL" id="JAUJDW010000005">
    <property type="protein sequence ID" value="KAK0662672.1"/>
    <property type="molecule type" value="Genomic_DNA"/>
</dbReference>
<keyword evidence="2" id="KW-0732">Signal</keyword>
<protein>
    <submittedName>
        <fullName evidence="3">Uncharacterized protein</fullName>
    </submittedName>
</protein>
<feature type="compositionally biased region" description="Polar residues" evidence="1">
    <location>
        <begin position="46"/>
        <end position="66"/>
    </location>
</feature>
<dbReference type="Proteomes" id="UP001175001">
    <property type="component" value="Unassembled WGS sequence"/>
</dbReference>
<reference evidence="3" key="1">
    <citation type="submission" date="2023-06" db="EMBL/GenBank/DDBJ databases">
        <title>Multi-omics analyses reveal the molecular pathogenesis toolkit of Lasiodiplodia hormozganensis, a cross-kingdom pathogen.</title>
        <authorList>
            <person name="Felix C."/>
            <person name="Meneses R."/>
            <person name="Goncalves M.F.M."/>
            <person name="Tilleman L."/>
            <person name="Duarte A.S."/>
            <person name="Jorrin-Novo J.V."/>
            <person name="Van De Peer Y."/>
            <person name="Deforce D."/>
            <person name="Van Nieuwerburgh F."/>
            <person name="Esteves A.C."/>
            <person name="Alves A."/>
        </authorList>
    </citation>
    <scope>NUCLEOTIDE SEQUENCE</scope>
    <source>
        <strain evidence="3">CBS 339.90</strain>
    </source>
</reference>
<organism evidence="3 4">
    <name type="scientific">Lasiodiplodia hormozganensis</name>
    <dbReference type="NCBI Taxonomy" id="869390"/>
    <lineage>
        <taxon>Eukaryota</taxon>
        <taxon>Fungi</taxon>
        <taxon>Dikarya</taxon>
        <taxon>Ascomycota</taxon>
        <taxon>Pezizomycotina</taxon>
        <taxon>Dothideomycetes</taxon>
        <taxon>Dothideomycetes incertae sedis</taxon>
        <taxon>Botryosphaeriales</taxon>
        <taxon>Botryosphaeriaceae</taxon>
        <taxon>Lasiodiplodia</taxon>
    </lineage>
</organism>